<dbReference type="GO" id="GO:0016491">
    <property type="term" value="F:oxidoreductase activity"/>
    <property type="evidence" value="ECO:0007669"/>
    <property type="project" value="UniProtKB-KW"/>
</dbReference>
<dbReference type="PRINTS" id="PR00469">
    <property type="entry name" value="PNDRDTASEII"/>
</dbReference>
<proteinExistence type="predicted"/>
<feature type="domain" description="FAD/NAD(P)-binding" evidence="4">
    <location>
        <begin position="16"/>
        <end position="295"/>
    </location>
</feature>
<protein>
    <recommendedName>
        <fullName evidence="1">Thioredoxin reductase</fullName>
    </recommendedName>
</protein>
<dbReference type="InterPro" id="IPR023753">
    <property type="entry name" value="FAD/NAD-binding_dom"/>
</dbReference>
<evidence type="ECO:0000259" key="4">
    <source>
        <dbReference type="Pfam" id="PF07992"/>
    </source>
</evidence>
<name>A0A1C2DE94_9HYPH</name>
<keyword evidence="3" id="KW-0560">Oxidoreductase</keyword>
<keyword evidence="2" id="KW-0285">Flavoprotein</keyword>
<dbReference type="EMBL" id="MDEO01000036">
    <property type="protein sequence ID" value="OCX13060.1"/>
    <property type="molecule type" value="Genomic_DNA"/>
</dbReference>
<gene>
    <name evidence="5" type="ORF">QV13_26320</name>
</gene>
<dbReference type="RefSeq" id="WP_024923327.1">
    <property type="nucleotide sequence ID" value="NZ_MDEO01000036.1"/>
</dbReference>
<dbReference type="Pfam" id="PF07992">
    <property type="entry name" value="Pyr_redox_2"/>
    <property type="match status" value="1"/>
</dbReference>
<dbReference type="PRINTS" id="PR00368">
    <property type="entry name" value="FADPNR"/>
</dbReference>
<evidence type="ECO:0000256" key="1">
    <source>
        <dbReference type="ARBA" id="ARBA00018719"/>
    </source>
</evidence>
<keyword evidence="6" id="KW-1185">Reference proteome</keyword>
<dbReference type="Proteomes" id="UP000094412">
    <property type="component" value="Unassembled WGS sequence"/>
</dbReference>
<dbReference type="PANTHER" id="PTHR48105">
    <property type="entry name" value="THIOREDOXIN REDUCTASE 1-RELATED-RELATED"/>
    <property type="match status" value="1"/>
</dbReference>
<accession>A0A1C2DE94</accession>
<dbReference type="InterPro" id="IPR036188">
    <property type="entry name" value="FAD/NAD-bd_sf"/>
</dbReference>
<dbReference type="Gene3D" id="3.50.50.60">
    <property type="entry name" value="FAD/NAD(P)-binding domain"/>
    <property type="match status" value="2"/>
</dbReference>
<evidence type="ECO:0000313" key="5">
    <source>
        <dbReference type="EMBL" id="OCX13060.1"/>
    </source>
</evidence>
<dbReference type="OrthoDB" id="9786503at2"/>
<dbReference type="STRING" id="1566387.QV13_26320"/>
<organism evidence="5 6">
    <name type="scientific">Mesorhizobium hungaricum</name>
    <dbReference type="NCBI Taxonomy" id="1566387"/>
    <lineage>
        <taxon>Bacteria</taxon>
        <taxon>Pseudomonadati</taxon>
        <taxon>Pseudomonadota</taxon>
        <taxon>Alphaproteobacteria</taxon>
        <taxon>Hyphomicrobiales</taxon>
        <taxon>Phyllobacteriaceae</taxon>
        <taxon>Mesorhizobium</taxon>
    </lineage>
</organism>
<dbReference type="SUPFAM" id="SSF51905">
    <property type="entry name" value="FAD/NAD(P)-binding domain"/>
    <property type="match status" value="2"/>
</dbReference>
<sequence>MQLEAPRPLLAPKQLDAVVIGGSYAGLSAAMQIARGRRAVAVIDAGRPRNRFAAASHGFFGQDGVAPAAMIAAAREKLAAYPNVRLVADETVDASGQDGAFTVELASGSTLKASKLVLATGVADTLPDMPGLAERWGVSVLHCPYCHGYEFGGAPLGVLATSPHCVEKALMISEWGPTTLLLNGQPMPHEGMLAKLAWRGVTVEQAPVQALEGEGQALDAVMLADGRRLALTALYLTPRMAMASPLAERLGCAFEDGPFGRIIATNAMKATSIAGVFAAGDAARTTHNATWASADGVTAGAALHRSLIFEGLDAA</sequence>
<reference evidence="5 6" key="1">
    <citation type="submission" date="2016-08" db="EMBL/GenBank/DDBJ databases">
        <title>Whole genome sequence of Mesorhizobium sp. strain UASWS1009 isolated from industrial sewage.</title>
        <authorList>
            <person name="Crovadore J."/>
            <person name="Calmin G."/>
            <person name="Chablais R."/>
            <person name="Cochard B."/>
            <person name="Lefort F."/>
        </authorList>
    </citation>
    <scope>NUCLEOTIDE SEQUENCE [LARGE SCALE GENOMIC DNA]</scope>
    <source>
        <strain evidence="5 6">UASWS1009</strain>
    </source>
</reference>
<dbReference type="InterPro" id="IPR050097">
    <property type="entry name" value="Ferredoxin-NADP_redctase_2"/>
</dbReference>
<evidence type="ECO:0000256" key="3">
    <source>
        <dbReference type="ARBA" id="ARBA00023002"/>
    </source>
</evidence>
<evidence type="ECO:0000256" key="2">
    <source>
        <dbReference type="ARBA" id="ARBA00022630"/>
    </source>
</evidence>
<dbReference type="AlphaFoldDB" id="A0A1C2DE94"/>
<evidence type="ECO:0000313" key="6">
    <source>
        <dbReference type="Proteomes" id="UP000094412"/>
    </source>
</evidence>
<comment type="caution">
    <text evidence="5">The sequence shown here is derived from an EMBL/GenBank/DDBJ whole genome shotgun (WGS) entry which is preliminary data.</text>
</comment>